<dbReference type="AlphaFoldDB" id="A0A1H5X2F2"/>
<comment type="catalytic activity">
    <reaction evidence="10">
        <text>an acyl phosphate + sn-glycerol 3-phosphate = a 1-acyl-sn-glycero-3-phosphate + phosphate</text>
        <dbReference type="Rhea" id="RHEA:34075"/>
        <dbReference type="ChEBI" id="CHEBI:43474"/>
        <dbReference type="ChEBI" id="CHEBI:57597"/>
        <dbReference type="ChEBI" id="CHEBI:57970"/>
        <dbReference type="ChEBI" id="CHEBI:59918"/>
        <dbReference type="EC" id="2.3.1.275"/>
    </reaction>
</comment>
<evidence type="ECO:0000313" key="11">
    <source>
        <dbReference type="EMBL" id="SEG06014.1"/>
    </source>
</evidence>
<comment type="function">
    <text evidence="10">Catalyzes the transfer of an acyl group from acyl-phosphate (acyl-PO(4)) to glycerol-3-phosphate (G3P) to form lysophosphatidic acid (LPA). This enzyme utilizes acyl-phosphate as fatty acyl donor, but not acyl-CoA or acyl-ACP.</text>
</comment>
<comment type="pathway">
    <text evidence="10">Lipid metabolism; phospholipid metabolism.</text>
</comment>
<evidence type="ECO:0000256" key="5">
    <source>
        <dbReference type="ARBA" id="ARBA00022989"/>
    </source>
</evidence>
<keyword evidence="3 10" id="KW-0808">Transferase</keyword>
<dbReference type="NCBIfam" id="TIGR00023">
    <property type="entry name" value="glycerol-3-phosphate 1-O-acyltransferase PlsY"/>
    <property type="match status" value="1"/>
</dbReference>
<feature type="transmembrane region" description="Helical" evidence="10">
    <location>
        <begin position="53"/>
        <end position="73"/>
    </location>
</feature>
<keyword evidence="9 10" id="KW-1208">Phospholipid metabolism</keyword>
<evidence type="ECO:0000256" key="7">
    <source>
        <dbReference type="ARBA" id="ARBA00023136"/>
    </source>
</evidence>
<evidence type="ECO:0000256" key="9">
    <source>
        <dbReference type="ARBA" id="ARBA00023264"/>
    </source>
</evidence>
<accession>A0A1H5X2F2</accession>
<dbReference type="EC" id="2.3.1.275" evidence="10"/>
<dbReference type="OrthoDB" id="9777124at2"/>
<protein>
    <recommendedName>
        <fullName evidence="10">Glycerol-3-phosphate acyltransferase</fullName>
    </recommendedName>
    <alternativeName>
        <fullName evidence="10">Acyl-PO4 G3P acyltransferase</fullName>
    </alternativeName>
    <alternativeName>
        <fullName evidence="10">Acyl-phosphate--glycerol-3-phosphate acyltransferase</fullName>
    </alternativeName>
    <alternativeName>
        <fullName evidence="10">G3P acyltransferase</fullName>
        <shortName evidence="10">GPAT</shortName>
        <ecNumber evidence="10">2.3.1.275</ecNumber>
    </alternativeName>
    <alternativeName>
        <fullName evidence="10">Lysophosphatidic acid synthase</fullName>
        <shortName evidence="10">LPA synthase</shortName>
    </alternativeName>
</protein>
<dbReference type="Proteomes" id="UP000236728">
    <property type="component" value="Unassembled WGS sequence"/>
</dbReference>
<sequence>MILWTSILVVSYLLGSIPFGFVLVWMLKHEDVRQTGSGNIGATNVARSGGKGLGLLTLLLDTLKGVAAVLLALHFAPRLNGVPSNLAVAAAVAAVVGHIFTVWLGFKGGKGIATALGVFLALLPMMALACLAVFIVVFALTRYVSLASILAALSVPLFTWLLVPTRAPVLLAGVSFISLLSIVKHHANIRRLLSGTESKFGSNKAAPSR</sequence>
<evidence type="ECO:0000256" key="4">
    <source>
        <dbReference type="ARBA" id="ARBA00022692"/>
    </source>
</evidence>
<dbReference type="SMART" id="SM01207">
    <property type="entry name" value="G3P_acyltransf"/>
    <property type="match status" value="1"/>
</dbReference>
<evidence type="ECO:0000256" key="10">
    <source>
        <dbReference type="HAMAP-Rule" id="MF_01043"/>
    </source>
</evidence>
<keyword evidence="5 10" id="KW-1133">Transmembrane helix</keyword>
<evidence type="ECO:0000256" key="3">
    <source>
        <dbReference type="ARBA" id="ARBA00022679"/>
    </source>
</evidence>
<dbReference type="PANTHER" id="PTHR30309:SF0">
    <property type="entry name" value="GLYCEROL-3-PHOSPHATE ACYLTRANSFERASE-RELATED"/>
    <property type="match status" value="1"/>
</dbReference>
<proteinExistence type="inferred from homology"/>
<evidence type="ECO:0000313" key="12">
    <source>
        <dbReference type="Proteomes" id="UP000236728"/>
    </source>
</evidence>
<evidence type="ECO:0000256" key="8">
    <source>
        <dbReference type="ARBA" id="ARBA00023209"/>
    </source>
</evidence>
<dbReference type="HAMAP" id="MF_01043">
    <property type="entry name" value="PlsY"/>
    <property type="match status" value="1"/>
</dbReference>
<dbReference type="PANTHER" id="PTHR30309">
    <property type="entry name" value="INNER MEMBRANE PROTEIN YGIH"/>
    <property type="match status" value="1"/>
</dbReference>
<dbReference type="EMBL" id="FNVA01000002">
    <property type="protein sequence ID" value="SEG06014.1"/>
    <property type="molecule type" value="Genomic_DNA"/>
</dbReference>
<dbReference type="Pfam" id="PF02660">
    <property type="entry name" value="G3P_acyltransf"/>
    <property type="match status" value="1"/>
</dbReference>
<keyword evidence="7 10" id="KW-0472">Membrane</keyword>
<evidence type="ECO:0000256" key="1">
    <source>
        <dbReference type="ARBA" id="ARBA00022475"/>
    </source>
</evidence>
<feature type="transmembrane region" description="Helical" evidence="10">
    <location>
        <begin position="167"/>
        <end position="183"/>
    </location>
</feature>
<keyword evidence="11" id="KW-0012">Acyltransferase</keyword>
<comment type="similarity">
    <text evidence="10">Belongs to the PlsY family.</text>
</comment>
<reference evidence="11 12" key="1">
    <citation type="submission" date="2016-10" db="EMBL/GenBank/DDBJ databases">
        <authorList>
            <person name="de Groot N.N."/>
        </authorList>
    </citation>
    <scope>NUCLEOTIDE SEQUENCE [LARGE SCALE GENOMIC DNA]</scope>
    <source>
        <strain evidence="11 12">DSM 22489</strain>
    </source>
</reference>
<keyword evidence="8 10" id="KW-0594">Phospholipid biosynthesis</keyword>
<keyword evidence="1 10" id="KW-1003">Cell membrane</keyword>
<keyword evidence="12" id="KW-1185">Reference proteome</keyword>
<comment type="subunit">
    <text evidence="10">Probably interacts with PlsX.</text>
</comment>
<evidence type="ECO:0000256" key="6">
    <source>
        <dbReference type="ARBA" id="ARBA00023098"/>
    </source>
</evidence>
<keyword evidence="2 10" id="KW-0444">Lipid biosynthesis</keyword>
<feature type="transmembrane region" description="Helical" evidence="10">
    <location>
        <begin position="7"/>
        <end position="27"/>
    </location>
</feature>
<dbReference type="GO" id="GO:0008654">
    <property type="term" value="P:phospholipid biosynthetic process"/>
    <property type="evidence" value="ECO:0007669"/>
    <property type="project" value="UniProtKB-UniRule"/>
</dbReference>
<dbReference type="GO" id="GO:0005886">
    <property type="term" value="C:plasma membrane"/>
    <property type="evidence" value="ECO:0007669"/>
    <property type="project" value="UniProtKB-SubCell"/>
</dbReference>
<feature type="transmembrane region" description="Helical" evidence="10">
    <location>
        <begin position="112"/>
        <end position="136"/>
    </location>
</feature>
<gene>
    <name evidence="10" type="primary">plsY</name>
    <name evidence="11" type="ORF">SAMN05421819_1849</name>
</gene>
<dbReference type="RefSeq" id="WP_103932720.1">
    <property type="nucleotide sequence ID" value="NZ_FNVA01000002.1"/>
</dbReference>
<feature type="transmembrane region" description="Helical" evidence="10">
    <location>
        <begin position="85"/>
        <end position="106"/>
    </location>
</feature>
<evidence type="ECO:0000256" key="2">
    <source>
        <dbReference type="ARBA" id="ARBA00022516"/>
    </source>
</evidence>
<keyword evidence="4 10" id="KW-0812">Transmembrane</keyword>
<dbReference type="UniPathway" id="UPA00085"/>
<comment type="subcellular location">
    <subcellularLocation>
        <location evidence="10">Cell membrane</location>
        <topology evidence="10">Multi-pass membrane protein</topology>
    </subcellularLocation>
</comment>
<dbReference type="InterPro" id="IPR003811">
    <property type="entry name" value="G3P_acylTferase_PlsY"/>
</dbReference>
<dbReference type="GO" id="GO:0043772">
    <property type="term" value="F:acyl-phosphate glycerol-3-phosphate acyltransferase activity"/>
    <property type="evidence" value="ECO:0007669"/>
    <property type="project" value="UniProtKB-UniRule"/>
</dbReference>
<organism evidence="11 12">
    <name type="scientific">Bryocella elongata</name>
    <dbReference type="NCBI Taxonomy" id="863522"/>
    <lineage>
        <taxon>Bacteria</taxon>
        <taxon>Pseudomonadati</taxon>
        <taxon>Acidobacteriota</taxon>
        <taxon>Terriglobia</taxon>
        <taxon>Terriglobales</taxon>
        <taxon>Acidobacteriaceae</taxon>
        <taxon>Bryocella</taxon>
    </lineage>
</organism>
<keyword evidence="6 10" id="KW-0443">Lipid metabolism</keyword>
<name>A0A1H5X2F2_9BACT</name>